<dbReference type="Proteomes" id="UP000683925">
    <property type="component" value="Unassembled WGS sequence"/>
</dbReference>
<feature type="compositionally biased region" description="Basic and acidic residues" evidence="1">
    <location>
        <begin position="375"/>
        <end position="394"/>
    </location>
</feature>
<comment type="caution">
    <text evidence="2">The sequence shown here is derived from an EMBL/GenBank/DDBJ whole genome shotgun (WGS) entry which is preliminary data.</text>
</comment>
<feature type="region of interest" description="Disordered" evidence="1">
    <location>
        <begin position="174"/>
        <end position="394"/>
    </location>
</feature>
<organism evidence="2 3">
    <name type="scientific">Paramecium octaurelia</name>
    <dbReference type="NCBI Taxonomy" id="43137"/>
    <lineage>
        <taxon>Eukaryota</taxon>
        <taxon>Sar</taxon>
        <taxon>Alveolata</taxon>
        <taxon>Ciliophora</taxon>
        <taxon>Intramacronucleata</taxon>
        <taxon>Oligohymenophorea</taxon>
        <taxon>Peniculida</taxon>
        <taxon>Parameciidae</taxon>
        <taxon>Paramecium</taxon>
    </lineage>
</organism>
<proteinExistence type="predicted"/>
<feature type="compositionally biased region" description="Basic residues" evidence="1">
    <location>
        <begin position="191"/>
        <end position="201"/>
    </location>
</feature>
<feature type="compositionally biased region" description="Acidic residues" evidence="1">
    <location>
        <begin position="248"/>
        <end position="258"/>
    </location>
</feature>
<dbReference type="EMBL" id="CAJJDP010000142">
    <property type="protein sequence ID" value="CAD8207462.1"/>
    <property type="molecule type" value="Genomic_DNA"/>
</dbReference>
<feature type="compositionally biased region" description="Basic and acidic residues" evidence="1">
    <location>
        <begin position="204"/>
        <end position="233"/>
    </location>
</feature>
<gene>
    <name evidence="2" type="ORF">POCTA_138.1.T1410040</name>
</gene>
<evidence type="ECO:0000313" key="3">
    <source>
        <dbReference type="Proteomes" id="UP000683925"/>
    </source>
</evidence>
<dbReference type="OrthoDB" id="313011at2759"/>
<evidence type="ECO:0000313" key="2">
    <source>
        <dbReference type="EMBL" id="CAD8207462.1"/>
    </source>
</evidence>
<dbReference type="OMA" id="CKDKEEY"/>
<protein>
    <submittedName>
        <fullName evidence="2">Uncharacterized protein</fullName>
    </submittedName>
</protein>
<feature type="compositionally biased region" description="Acidic residues" evidence="1">
    <location>
        <begin position="270"/>
        <end position="374"/>
    </location>
</feature>
<feature type="compositionally biased region" description="Polar residues" evidence="1">
    <location>
        <begin position="179"/>
        <end position="190"/>
    </location>
</feature>
<accession>A0A8S1Y6A7</accession>
<reference evidence="2" key="1">
    <citation type="submission" date="2021-01" db="EMBL/GenBank/DDBJ databases">
        <authorList>
            <consortium name="Genoscope - CEA"/>
            <person name="William W."/>
        </authorList>
    </citation>
    <scope>NUCLEOTIDE SEQUENCE</scope>
</reference>
<evidence type="ECO:0000256" key="1">
    <source>
        <dbReference type="SAM" id="MobiDB-lite"/>
    </source>
</evidence>
<keyword evidence="3" id="KW-1185">Reference proteome</keyword>
<name>A0A8S1Y6A7_PAROT</name>
<dbReference type="AlphaFoldDB" id="A0A8S1Y6A7"/>
<sequence length="394" mass="46170">MNTCTINKKTDSEKLSWSNLRKKIIKKYPQYKVIIDSNSNLFSKLDFSKKENQVKVINKIIEKQQQALELIFTEELENSQKEQQKQIQKLVGIIAKQSKTKATKQEELKKIGQQKGNLKPNVTAPVKMQLQKKVSDKIEAWNTLDDTQSLIHDYQDGTQDQFYITQDVQAPQENEYRKSGSTQFVPQSILTKKKKKQKKAKVSTVKEKSVRFSEKISQNEKNIDKNKFLKEALENEELDKNQGQNGNSDEEENVESNEENTQIENAHLEDDVDDDDEIEDNNEESQNENDEEEEDEDNEEDDIEDDVEENGEEEEQEEEEEDEVEDEDDDDDEEQEEEEDQEEEQVDEDADDDVDEDDQDEEIEENENSNEENDIQSKDYENKKNSRDLTKKIF</sequence>